<dbReference type="OrthoDB" id="5464833at2"/>
<evidence type="ECO:0000313" key="1">
    <source>
        <dbReference type="EMBL" id="SES46313.1"/>
    </source>
</evidence>
<evidence type="ECO:0000313" key="2">
    <source>
        <dbReference type="Proteomes" id="UP000199019"/>
    </source>
</evidence>
<dbReference type="STRING" id="587636.SAMN05216199_3936"/>
<sequence length="229" mass="25050">MSAPPAQPPEEDSSGAAGKAADSQLLIEQFLPTYDVGVVHADVFRAAPAQCYLVASELDLFQTPLIRTLIGIRGLPQRVARTIRGSGPPTTVEASRRTFRFRDMVDLGWISLGETPGVELVLGQVGRPWKGVAVSTHVPTTPEQFRSFDEPGFAKIATSLRVDPYGNGSSILTMETRVAITDDTSRRRFRRYWLVIGPFSLLIRRMALRLLATEFRRSTPGGPDGRGVG</sequence>
<dbReference type="RefSeq" id="WP_091761895.1">
    <property type="nucleotide sequence ID" value="NZ_FOHB01000008.1"/>
</dbReference>
<proteinExistence type="predicted"/>
<organism evidence="1 2">
    <name type="scientific">Pedococcus cremeus</name>
    <dbReference type="NCBI Taxonomy" id="587636"/>
    <lineage>
        <taxon>Bacteria</taxon>
        <taxon>Bacillati</taxon>
        <taxon>Actinomycetota</taxon>
        <taxon>Actinomycetes</taxon>
        <taxon>Micrococcales</taxon>
        <taxon>Intrasporangiaceae</taxon>
        <taxon>Pedococcus</taxon>
    </lineage>
</organism>
<dbReference type="Proteomes" id="UP000199019">
    <property type="component" value="Unassembled WGS sequence"/>
</dbReference>
<accession>A0A1H9XKX6</accession>
<reference evidence="2" key="1">
    <citation type="submission" date="2016-10" db="EMBL/GenBank/DDBJ databases">
        <authorList>
            <person name="Varghese N."/>
            <person name="Submissions S."/>
        </authorList>
    </citation>
    <scope>NUCLEOTIDE SEQUENCE [LARGE SCALE GENOMIC DNA]</scope>
    <source>
        <strain evidence="2">CGMCC 1.6963</strain>
    </source>
</reference>
<evidence type="ECO:0008006" key="3">
    <source>
        <dbReference type="Google" id="ProtNLM"/>
    </source>
</evidence>
<keyword evidence="2" id="KW-1185">Reference proteome</keyword>
<gene>
    <name evidence="1" type="ORF">SAMN05216199_3936</name>
</gene>
<dbReference type="AlphaFoldDB" id="A0A1H9XKX6"/>
<name>A0A1H9XKX6_9MICO</name>
<protein>
    <recommendedName>
        <fullName evidence="3">DUF2867 domain-containing protein</fullName>
    </recommendedName>
</protein>
<dbReference type="EMBL" id="FOHB01000008">
    <property type="protein sequence ID" value="SES46313.1"/>
    <property type="molecule type" value="Genomic_DNA"/>
</dbReference>